<comment type="caution">
    <text evidence="15">Lacks conserved residue(s) required for the propagation of feature annotation.</text>
</comment>
<evidence type="ECO:0000256" key="11">
    <source>
        <dbReference type="ARBA" id="ARBA00023136"/>
    </source>
</evidence>
<dbReference type="OrthoDB" id="3559948at2759"/>
<evidence type="ECO:0000259" key="18">
    <source>
        <dbReference type="PROSITE" id="PS52012"/>
    </source>
</evidence>
<keyword evidence="13" id="KW-0325">Glycoprotein</keyword>
<evidence type="ECO:0000256" key="4">
    <source>
        <dbReference type="ARBA" id="ARBA00022475"/>
    </source>
</evidence>
<dbReference type="GO" id="GO:0005576">
    <property type="term" value="C:extracellular region"/>
    <property type="evidence" value="ECO:0007669"/>
    <property type="project" value="UniProtKB-SubCell"/>
</dbReference>
<dbReference type="InterPro" id="IPR008427">
    <property type="entry name" value="Extracellular_membr_CFEM_dom"/>
</dbReference>
<sequence length="157" mass="15285">MQFKTIAISTFIGLAAAASSTDVSALTNELPSCSLLCLMSGASTAGCEATDYACQCENQAAITTASTSCLKSACSAADIGTTKSVTTKICNALTGSSDSTQTASNATMTSSTSSATSSPATSSSATSSSTDSSAGSRPELYGLGLAAIAGLAGLMLV</sequence>
<dbReference type="PANTHER" id="PTHR37928:SF2">
    <property type="entry name" value="GPI ANCHORED CFEM DOMAIN PROTEIN (AFU_ORTHOLOGUE AFUA_6G10580)"/>
    <property type="match status" value="1"/>
</dbReference>
<keyword evidence="7" id="KW-0336">GPI-anchor</keyword>
<gene>
    <name evidence="19" type="ORF">VSDG_08066</name>
</gene>
<dbReference type="STRING" id="252740.A0A423VF62"/>
<reference evidence="19 20" key="1">
    <citation type="submission" date="2015-09" db="EMBL/GenBank/DDBJ databases">
        <title>Host preference determinants of Valsa canker pathogens revealed by comparative genomics.</title>
        <authorList>
            <person name="Yin Z."/>
            <person name="Huang L."/>
        </authorList>
    </citation>
    <scope>NUCLEOTIDE SEQUENCE [LARGE SCALE GENOMIC DNA]</scope>
    <source>
        <strain evidence="19 20">YSFL</strain>
    </source>
</reference>
<organism evidence="19 20">
    <name type="scientific">Cytospora chrysosperma</name>
    <name type="common">Cytospora canker fungus</name>
    <name type="synonym">Sphaeria chrysosperma</name>
    <dbReference type="NCBI Taxonomy" id="252740"/>
    <lineage>
        <taxon>Eukaryota</taxon>
        <taxon>Fungi</taxon>
        <taxon>Dikarya</taxon>
        <taxon>Ascomycota</taxon>
        <taxon>Pezizomycotina</taxon>
        <taxon>Sordariomycetes</taxon>
        <taxon>Sordariomycetidae</taxon>
        <taxon>Diaporthales</taxon>
        <taxon>Cytosporaceae</taxon>
        <taxon>Cytospora</taxon>
    </lineage>
</organism>
<comment type="similarity">
    <text evidence="3">Belongs to the RBT5 family.</text>
</comment>
<feature type="compositionally biased region" description="Low complexity" evidence="16">
    <location>
        <begin position="99"/>
        <end position="136"/>
    </location>
</feature>
<evidence type="ECO:0000256" key="6">
    <source>
        <dbReference type="ARBA" id="ARBA00022617"/>
    </source>
</evidence>
<keyword evidence="14" id="KW-0449">Lipoprotein</keyword>
<comment type="caution">
    <text evidence="19">The sequence shown here is derived from an EMBL/GenBank/DDBJ whole genome shotgun (WGS) entry which is preliminary data.</text>
</comment>
<evidence type="ECO:0000256" key="14">
    <source>
        <dbReference type="ARBA" id="ARBA00023288"/>
    </source>
</evidence>
<evidence type="ECO:0000256" key="17">
    <source>
        <dbReference type="SAM" id="SignalP"/>
    </source>
</evidence>
<dbReference type="GO" id="GO:0046872">
    <property type="term" value="F:metal ion binding"/>
    <property type="evidence" value="ECO:0007669"/>
    <property type="project" value="UniProtKB-UniRule"/>
</dbReference>
<evidence type="ECO:0000256" key="3">
    <source>
        <dbReference type="ARBA" id="ARBA00010031"/>
    </source>
</evidence>
<feature type="disulfide bond" evidence="15">
    <location>
        <begin position="47"/>
        <end position="54"/>
    </location>
</feature>
<keyword evidence="8 15" id="KW-0479">Metal-binding</keyword>
<evidence type="ECO:0000256" key="16">
    <source>
        <dbReference type="SAM" id="MobiDB-lite"/>
    </source>
</evidence>
<dbReference type="SMART" id="SM00747">
    <property type="entry name" value="CFEM"/>
    <property type="match status" value="1"/>
</dbReference>
<evidence type="ECO:0000256" key="15">
    <source>
        <dbReference type="PROSITE-ProRule" id="PRU01356"/>
    </source>
</evidence>
<feature type="chain" id="PRO_5019124268" description="CFEM domain-containing protein" evidence="17">
    <location>
        <begin position="18"/>
        <end position="157"/>
    </location>
</feature>
<keyword evidence="4" id="KW-1003">Cell membrane</keyword>
<proteinExistence type="inferred from homology"/>
<evidence type="ECO:0000256" key="8">
    <source>
        <dbReference type="ARBA" id="ARBA00022723"/>
    </source>
</evidence>
<dbReference type="PANTHER" id="PTHR37928">
    <property type="entry name" value="CFEM DOMAIN PROTEIN (AFU_ORTHOLOGUE AFUA_6G14090)"/>
    <property type="match status" value="1"/>
</dbReference>
<protein>
    <recommendedName>
        <fullName evidence="18">CFEM domain-containing protein</fullName>
    </recommendedName>
</protein>
<evidence type="ECO:0000256" key="2">
    <source>
        <dbReference type="ARBA" id="ARBA00004613"/>
    </source>
</evidence>
<evidence type="ECO:0000256" key="12">
    <source>
        <dbReference type="ARBA" id="ARBA00023157"/>
    </source>
</evidence>
<dbReference type="Pfam" id="PF05730">
    <property type="entry name" value="CFEM"/>
    <property type="match status" value="1"/>
</dbReference>
<dbReference type="EMBL" id="LJZO01000056">
    <property type="protein sequence ID" value="ROV89639.1"/>
    <property type="molecule type" value="Genomic_DNA"/>
</dbReference>
<keyword evidence="12 15" id="KW-1015">Disulfide bond</keyword>
<dbReference type="AlphaFoldDB" id="A0A423VF62"/>
<evidence type="ECO:0000256" key="10">
    <source>
        <dbReference type="ARBA" id="ARBA00023004"/>
    </source>
</evidence>
<dbReference type="InterPro" id="IPR051735">
    <property type="entry name" value="CFEM_domain"/>
</dbReference>
<feature type="domain" description="CFEM" evidence="18">
    <location>
        <begin position="6"/>
        <end position="117"/>
    </location>
</feature>
<keyword evidence="11" id="KW-0472">Membrane</keyword>
<evidence type="ECO:0000256" key="5">
    <source>
        <dbReference type="ARBA" id="ARBA00022525"/>
    </source>
</evidence>
<comment type="subcellular location">
    <subcellularLocation>
        <location evidence="1">Cell membrane</location>
        <topology evidence="1">Lipid-anchor</topology>
        <topology evidence="1">GPI-anchor</topology>
    </subcellularLocation>
    <subcellularLocation>
        <location evidence="2">Secreted</location>
    </subcellularLocation>
</comment>
<keyword evidence="10 15" id="KW-0408">Iron</keyword>
<accession>A0A423VF62</accession>
<evidence type="ECO:0000256" key="9">
    <source>
        <dbReference type="ARBA" id="ARBA00022729"/>
    </source>
</evidence>
<keyword evidence="9 17" id="KW-0732">Signal</keyword>
<evidence type="ECO:0000256" key="7">
    <source>
        <dbReference type="ARBA" id="ARBA00022622"/>
    </source>
</evidence>
<evidence type="ECO:0000313" key="20">
    <source>
        <dbReference type="Proteomes" id="UP000284375"/>
    </source>
</evidence>
<keyword evidence="6 15" id="KW-0349">Heme</keyword>
<evidence type="ECO:0000313" key="19">
    <source>
        <dbReference type="EMBL" id="ROV89639.1"/>
    </source>
</evidence>
<evidence type="ECO:0000256" key="1">
    <source>
        <dbReference type="ARBA" id="ARBA00004609"/>
    </source>
</evidence>
<dbReference type="GO" id="GO:0098552">
    <property type="term" value="C:side of membrane"/>
    <property type="evidence" value="ECO:0007669"/>
    <property type="project" value="UniProtKB-KW"/>
</dbReference>
<dbReference type="Proteomes" id="UP000284375">
    <property type="component" value="Unassembled WGS sequence"/>
</dbReference>
<dbReference type="GO" id="GO:0005886">
    <property type="term" value="C:plasma membrane"/>
    <property type="evidence" value="ECO:0007669"/>
    <property type="project" value="UniProtKB-SubCell"/>
</dbReference>
<evidence type="ECO:0000256" key="13">
    <source>
        <dbReference type="ARBA" id="ARBA00023180"/>
    </source>
</evidence>
<feature type="signal peptide" evidence="17">
    <location>
        <begin position="1"/>
        <end position="17"/>
    </location>
</feature>
<name>A0A423VF62_CYTCH</name>
<keyword evidence="20" id="KW-1185">Reference proteome</keyword>
<feature type="binding site" description="axial binding residue" evidence="15">
    <location>
        <position position="51"/>
    </location>
    <ligand>
        <name>heme</name>
        <dbReference type="ChEBI" id="CHEBI:30413"/>
    </ligand>
    <ligandPart>
        <name>Fe</name>
        <dbReference type="ChEBI" id="CHEBI:18248"/>
    </ligandPart>
</feature>
<keyword evidence="5" id="KW-0964">Secreted</keyword>
<dbReference type="PROSITE" id="PS52012">
    <property type="entry name" value="CFEM"/>
    <property type="match status" value="1"/>
</dbReference>
<feature type="region of interest" description="Disordered" evidence="16">
    <location>
        <begin position="97"/>
        <end position="136"/>
    </location>
</feature>